<dbReference type="AlphaFoldDB" id="A0AB33BZF2"/>
<organism evidence="1 2">
    <name type="scientific">Microcystis aeruginosa PCC 7806SL</name>
    <dbReference type="NCBI Taxonomy" id="1903187"/>
    <lineage>
        <taxon>Bacteria</taxon>
        <taxon>Bacillati</taxon>
        <taxon>Cyanobacteriota</taxon>
        <taxon>Cyanophyceae</taxon>
        <taxon>Oscillatoriophycideae</taxon>
        <taxon>Chroococcales</taxon>
        <taxon>Microcystaceae</taxon>
        <taxon>Microcystis</taxon>
    </lineage>
</organism>
<sequence length="39" mass="4656">MDFQRREPSSGLINFLAALNKNLLSQQKRYTRRLVKIIH</sequence>
<keyword evidence="2" id="KW-1185">Reference proteome</keyword>
<name>A0AB33BZF2_MICA7</name>
<gene>
    <name evidence="1" type="ORF">BH695_2065</name>
</gene>
<proteinExistence type="predicted"/>
<dbReference type="Proteomes" id="UP000192439">
    <property type="component" value="Chromosome"/>
</dbReference>
<evidence type="ECO:0000313" key="2">
    <source>
        <dbReference type="Proteomes" id="UP000192439"/>
    </source>
</evidence>
<reference evidence="1 2" key="1">
    <citation type="journal article" date="2018" name="Harmful Algae">
        <title>The highly heterogeneous methylated genomes and diverse restriction-modification systems of bloom-forming Microcystis.</title>
        <authorList>
            <person name="Zhao L."/>
            <person name="Song Y."/>
            <person name="Li L."/>
            <person name="Gan N."/>
            <person name="Brand J.J."/>
            <person name="Song L."/>
        </authorList>
    </citation>
    <scope>NUCLEOTIDE SEQUENCE [LARGE SCALE GENOMIC DNA]</scope>
    <source>
        <strain evidence="1 2">PCC 7806SL</strain>
    </source>
</reference>
<protein>
    <submittedName>
        <fullName evidence="1">Uncharacterized protein</fullName>
    </submittedName>
</protein>
<dbReference type="EMBL" id="CP020771">
    <property type="protein sequence ID" value="ARI81346.1"/>
    <property type="molecule type" value="Genomic_DNA"/>
</dbReference>
<evidence type="ECO:0000313" key="1">
    <source>
        <dbReference type="EMBL" id="ARI81346.1"/>
    </source>
</evidence>
<accession>A0AB33BZF2</accession>